<reference evidence="3 4" key="1">
    <citation type="journal article" date="2013" name="ISME J.">
        <title>Comparative genomics of pathogenic lineages of Vibrio nigripulchritudo identifies virulence-associated traits.</title>
        <authorList>
            <person name="Goudenege D."/>
            <person name="Labreuche Y."/>
            <person name="Krin E."/>
            <person name="Ansquer D."/>
            <person name="Mangenot S."/>
            <person name="Calteau A."/>
            <person name="Medigue C."/>
            <person name="Mazel D."/>
            <person name="Polz M.F."/>
            <person name="Le Roux F."/>
        </authorList>
    </citation>
    <scope>NUCLEOTIDE SEQUENCE [LARGE SCALE GENOMIC DNA]</scope>
    <source>
        <strain evidence="3 4">SOn1</strain>
    </source>
</reference>
<evidence type="ECO:0000256" key="2">
    <source>
        <dbReference type="ARBA" id="ARBA00022679"/>
    </source>
</evidence>
<evidence type="ECO:0000313" key="3">
    <source>
        <dbReference type="EMBL" id="CCO47284.1"/>
    </source>
</evidence>
<proteinExistence type="predicted"/>
<keyword evidence="2" id="KW-0808">Transferase</keyword>
<protein>
    <submittedName>
        <fullName evidence="3">Teichoic acid biosynthesis protein</fullName>
    </submittedName>
</protein>
<dbReference type="PANTHER" id="PTHR34136">
    <property type="match status" value="1"/>
</dbReference>
<dbReference type="AlphaFoldDB" id="A0AAV2VRH1"/>
<evidence type="ECO:0000256" key="1">
    <source>
        <dbReference type="ARBA" id="ARBA00022676"/>
    </source>
</evidence>
<dbReference type="GO" id="GO:0016758">
    <property type="term" value="F:hexosyltransferase activity"/>
    <property type="evidence" value="ECO:0007669"/>
    <property type="project" value="TreeGrafter"/>
</dbReference>
<accession>A0AAV2VRH1</accession>
<dbReference type="EMBL" id="CAOF01000119">
    <property type="protein sequence ID" value="CCO47284.1"/>
    <property type="molecule type" value="Genomic_DNA"/>
</dbReference>
<evidence type="ECO:0000313" key="4">
    <source>
        <dbReference type="Proteomes" id="UP000018211"/>
    </source>
</evidence>
<gene>
    <name evidence="3" type="ORF">VIBNISOn1_290003</name>
</gene>
<dbReference type="Pfam" id="PF03808">
    <property type="entry name" value="Glyco_tran_WecG"/>
    <property type="match status" value="1"/>
</dbReference>
<comment type="caution">
    <text evidence="3">The sequence shown here is derived from an EMBL/GenBank/DDBJ whole genome shotgun (WGS) entry which is preliminary data.</text>
</comment>
<dbReference type="NCBIfam" id="TIGR00696">
    <property type="entry name" value="wecG_tagA_cpsF"/>
    <property type="match status" value="1"/>
</dbReference>
<dbReference type="RefSeq" id="WP_022612144.1">
    <property type="nucleotide sequence ID" value="NZ_LK391965.1"/>
</dbReference>
<dbReference type="CDD" id="cd06533">
    <property type="entry name" value="Glyco_transf_WecG_TagA"/>
    <property type="match status" value="1"/>
</dbReference>
<organism evidence="3 4">
    <name type="scientific">Vibrio nigripulchritudo SOn1</name>
    <dbReference type="NCBI Taxonomy" id="1238450"/>
    <lineage>
        <taxon>Bacteria</taxon>
        <taxon>Pseudomonadati</taxon>
        <taxon>Pseudomonadota</taxon>
        <taxon>Gammaproteobacteria</taxon>
        <taxon>Vibrionales</taxon>
        <taxon>Vibrionaceae</taxon>
        <taxon>Vibrio</taxon>
    </lineage>
</organism>
<sequence length="240" mass="27075">MKLEFRQFISKITVFESTDRVVQHCRQYLEEGKRLNIAFLNAHAFNLACRNSGFVDSIMASDLVLRDGIGVKILFKMLGKEPGYNLNGTDLIPVLLTQVYQGKKVALFGSTNKELTVARQKLETQNVQIVTVLDGFKEPGAYVQHLADHEVDLVVMAMGMPKQEAVSKMICETYPNISTINGGAIVDFIAGKVERAPEWVQKLSLEWAYRLMREPKRLFNRYVIGNVTFLTRAMIVKLSG</sequence>
<dbReference type="Proteomes" id="UP000018211">
    <property type="component" value="Unassembled WGS sequence"/>
</dbReference>
<dbReference type="InterPro" id="IPR004629">
    <property type="entry name" value="WecG_TagA_CpsF"/>
</dbReference>
<keyword evidence="1" id="KW-0328">Glycosyltransferase</keyword>
<dbReference type="PANTHER" id="PTHR34136:SF1">
    <property type="entry name" value="UDP-N-ACETYL-D-MANNOSAMINURONIC ACID TRANSFERASE"/>
    <property type="match status" value="1"/>
</dbReference>
<name>A0AAV2VRH1_9VIBR</name>